<dbReference type="EMBL" id="LGUF01000007">
    <property type="protein sequence ID" value="KON85665.1"/>
    <property type="molecule type" value="Genomic_DNA"/>
</dbReference>
<dbReference type="Proteomes" id="UP000037109">
    <property type="component" value="Unassembled WGS sequence"/>
</dbReference>
<dbReference type="OrthoDB" id="2881021at2"/>
<accession>A0A0M0G6Y8</accession>
<dbReference type="RefSeq" id="WP_053433063.1">
    <property type="nucleotide sequence ID" value="NZ_LGUF01000007.1"/>
</dbReference>
<protein>
    <submittedName>
        <fullName evidence="1">Uncharacterized protein</fullName>
    </submittedName>
</protein>
<keyword evidence="2" id="KW-1185">Reference proteome</keyword>
<dbReference type="AlphaFoldDB" id="A0A0M0G6Y8"/>
<organism evidence="1 2">
    <name type="scientific">Sporosarcina globispora</name>
    <name type="common">Bacillus globisporus</name>
    <dbReference type="NCBI Taxonomy" id="1459"/>
    <lineage>
        <taxon>Bacteria</taxon>
        <taxon>Bacillati</taxon>
        <taxon>Bacillota</taxon>
        <taxon>Bacilli</taxon>
        <taxon>Bacillales</taxon>
        <taxon>Caryophanaceae</taxon>
        <taxon>Sporosarcina</taxon>
    </lineage>
</organism>
<gene>
    <name evidence="1" type="ORF">AF332_01610</name>
</gene>
<proteinExistence type="predicted"/>
<comment type="caution">
    <text evidence="1">The sequence shown here is derived from an EMBL/GenBank/DDBJ whole genome shotgun (WGS) entry which is preliminary data.</text>
</comment>
<evidence type="ECO:0000313" key="2">
    <source>
        <dbReference type="Proteomes" id="UP000037109"/>
    </source>
</evidence>
<sequence length="141" mass="16760">MSQLTKLDQQERFIELRAKSVPYEQIGKELGVSKPTLIKWGKELQLDISNRKAFEWEYLQEKYFVSKKKRLEMLGEQLLIVKEELAKRDLSEIPTEKLFDVQMKLYDKLKAEEVDIVFKKESTMDDTLNDLLHSSYIEWKG</sequence>
<reference evidence="2" key="1">
    <citation type="submission" date="2015-07" db="EMBL/GenBank/DDBJ databases">
        <title>Fjat-10036 dsm4.</title>
        <authorList>
            <person name="Liu B."/>
            <person name="Wang J."/>
            <person name="Zhu Y."/>
            <person name="Liu G."/>
            <person name="Chen Q."/>
            <person name="Chen Z."/>
            <person name="Lan J."/>
            <person name="Che J."/>
            <person name="Ge C."/>
            <person name="Shi H."/>
            <person name="Pan Z."/>
            <person name="Liu X."/>
        </authorList>
    </citation>
    <scope>NUCLEOTIDE SEQUENCE [LARGE SCALE GENOMIC DNA]</scope>
    <source>
        <strain evidence="2">DSM 4</strain>
    </source>
</reference>
<name>A0A0M0G6Y8_SPOGL</name>
<dbReference type="PATRIC" id="fig|1459.3.peg.360"/>
<evidence type="ECO:0000313" key="1">
    <source>
        <dbReference type="EMBL" id="KON85665.1"/>
    </source>
</evidence>